<feature type="chain" id="PRO_5013904052" description="Secreted protein" evidence="1">
    <location>
        <begin position="17"/>
        <end position="82"/>
    </location>
</feature>
<gene>
    <name evidence="2" type="ORF">ARMSODRAFT_133139</name>
</gene>
<dbReference type="AlphaFoldDB" id="A0A2H3AHD7"/>
<keyword evidence="3" id="KW-1185">Reference proteome</keyword>
<dbReference type="Proteomes" id="UP000218334">
    <property type="component" value="Unassembled WGS sequence"/>
</dbReference>
<dbReference type="EMBL" id="KZ293545">
    <property type="protein sequence ID" value="PBK58409.1"/>
    <property type="molecule type" value="Genomic_DNA"/>
</dbReference>
<evidence type="ECO:0000313" key="2">
    <source>
        <dbReference type="EMBL" id="PBK58409.1"/>
    </source>
</evidence>
<evidence type="ECO:0008006" key="4">
    <source>
        <dbReference type="Google" id="ProtNLM"/>
    </source>
</evidence>
<keyword evidence="1" id="KW-0732">Signal</keyword>
<accession>A0A2H3AHD7</accession>
<evidence type="ECO:0000256" key="1">
    <source>
        <dbReference type="SAM" id="SignalP"/>
    </source>
</evidence>
<protein>
    <recommendedName>
        <fullName evidence="4">Secreted protein</fullName>
    </recommendedName>
</protein>
<evidence type="ECO:0000313" key="3">
    <source>
        <dbReference type="Proteomes" id="UP000218334"/>
    </source>
</evidence>
<sequence length="82" mass="9492">MVPLFSLLFWIPRSTAEPSRYRPRESGGMVKEIRCSFLCHLYIWPVVCSYTSVIPHLLCPIEAHFDIILFNSQPAVFLLQPI</sequence>
<name>A0A2H3AHD7_9AGAR</name>
<proteinExistence type="predicted"/>
<feature type="signal peptide" evidence="1">
    <location>
        <begin position="1"/>
        <end position="16"/>
    </location>
</feature>
<reference evidence="3" key="1">
    <citation type="journal article" date="2017" name="Nat. Ecol. Evol.">
        <title>Genome expansion and lineage-specific genetic innovations in the forest pathogenic fungi Armillaria.</title>
        <authorList>
            <person name="Sipos G."/>
            <person name="Prasanna A.N."/>
            <person name="Walter M.C."/>
            <person name="O'Connor E."/>
            <person name="Balint B."/>
            <person name="Krizsan K."/>
            <person name="Kiss B."/>
            <person name="Hess J."/>
            <person name="Varga T."/>
            <person name="Slot J."/>
            <person name="Riley R."/>
            <person name="Boka B."/>
            <person name="Rigling D."/>
            <person name="Barry K."/>
            <person name="Lee J."/>
            <person name="Mihaltcheva S."/>
            <person name="LaButti K."/>
            <person name="Lipzen A."/>
            <person name="Waldron R."/>
            <person name="Moloney N.M."/>
            <person name="Sperisen C."/>
            <person name="Kredics L."/>
            <person name="Vagvoelgyi C."/>
            <person name="Patrignani A."/>
            <person name="Fitzpatrick D."/>
            <person name="Nagy I."/>
            <person name="Doyle S."/>
            <person name="Anderson J.B."/>
            <person name="Grigoriev I.V."/>
            <person name="Gueldener U."/>
            <person name="Muensterkoetter M."/>
            <person name="Nagy L.G."/>
        </authorList>
    </citation>
    <scope>NUCLEOTIDE SEQUENCE [LARGE SCALE GENOMIC DNA]</scope>
    <source>
        <strain evidence="3">28-4</strain>
    </source>
</reference>
<organism evidence="2 3">
    <name type="scientific">Armillaria solidipes</name>
    <dbReference type="NCBI Taxonomy" id="1076256"/>
    <lineage>
        <taxon>Eukaryota</taxon>
        <taxon>Fungi</taxon>
        <taxon>Dikarya</taxon>
        <taxon>Basidiomycota</taxon>
        <taxon>Agaricomycotina</taxon>
        <taxon>Agaricomycetes</taxon>
        <taxon>Agaricomycetidae</taxon>
        <taxon>Agaricales</taxon>
        <taxon>Marasmiineae</taxon>
        <taxon>Physalacriaceae</taxon>
        <taxon>Armillaria</taxon>
    </lineage>
</organism>